<keyword evidence="2" id="KW-0812">Transmembrane</keyword>
<reference evidence="3" key="1">
    <citation type="journal article" date="2020" name="Stud. Mycol.">
        <title>101 Dothideomycetes genomes: a test case for predicting lifestyles and emergence of pathogens.</title>
        <authorList>
            <person name="Haridas S."/>
            <person name="Albert R."/>
            <person name="Binder M."/>
            <person name="Bloem J."/>
            <person name="Labutti K."/>
            <person name="Salamov A."/>
            <person name="Andreopoulos B."/>
            <person name="Baker S."/>
            <person name="Barry K."/>
            <person name="Bills G."/>
            <person name="Bluhm B."/>
            <person name="Cannon C."/>
            <person name="Castanera R."/>
            <person name="Culley D."/>
            <person name="Daum C."/>
            <person name="Ezra D."/>
            <person name="Gonzalez J."/>
            <person name="Henrissat B."/>
            <person name="Kuo A."/>
            <person name="Liang C."/>
            <person name="Lipzen A."/>
            <person name="Lutzoni F."/>
            <person name="Magnuson J."/>
            <person name="Mondo S."/>
            <person name="Nolan M."/>
            <person name="Ohm R."/>
            <person name="Pangilinan J."/>
            <person name="Park H.-J."/>
            <person name="Ramirez L."/>
            <person name="Alfaro M."/>
            <person name="Sun H."/>
            <person name="Tritt A."/>
            <person name="Yoshinaga Y."/>
            <person name="Zwiers L.-H."/>
            <person name="Turgeon B."/>
            <person name="Goodwin S."/>
            <person name="Spatafora J."/>
            <person name="Crous P."/>
            <person name="Grigoriev I."/>
        </authorList>
    </citation>
    <scope>NUCLEOTIDE SEQUENCE</scope>
    <source>
        <strain evidence="3">CBS 109.77</strain>
    </source>
</reference>
<organism evidence="3 4">
    <name type="scientific">Melanomma pulvis-pyrius CBS 109.77</name>
    <dbReference type="NCBI Taxonomy" id="1314802"/>
    <lineage>
        <taxon>Eukaryota</taxon>
        <taxon>Fungi</taxon>
        <taxon>Dikarya</taxon>
        <taxon>Ascomycota</taxon>
        <taxon>Pezizomycotina</taxon>
        <taxon>Dothideomycetes</taxon>
        <taxon>Pleosporomycetidae</taxon>
        <taxon>Pleosporales</taxon>
        <taxon>Melanommataceae</taxon>
        <taxon>Melanomma</taxon>
    </lineage>
</organism>
<dbReference type="AlphaFoldDB" id="A0A6A6WV17"/>
<evidence type="ECO:0000313" key="4">
    <source>
        <dbReference type="Proteomes" id="UP000799757"/>
    </source>
</evidence>
<evidence type="ECO:0000256" key="2">
    <source>
        <dbReference type="SAM" id="Phobius"/>
    </source>
</evidence>
<proteinExistence type="predicted"/>
<keyword evidence="2" id="KW-0472">Membrane</keyword>
<keyword evidence="2" id="KW-1133">Transmembrane helix</keyword>
<name>A0A6A6WV17_9PLEO</name>
<dbReference type="EMBL" id="MU002287">
    <property type="protein sequence ID" value="KAF2787721.1"/>
    <property type="molecule type" value="Genomic_DNA"/>
</dbReference>
<evidence type="ECO:0000256" key="1">
    <source>
        <dbReference type="SAM" id="MobiDB-lite"/>
    </source>
</evidence>
<evidence type="ECO:0000313" key="3">
    <source>
        <dbReference type="EMBL" id="KAF2787721.1"/>
    </source>
</evidence>
<feature type="compositionally biased region" description="Polar residues" evidence="1">
    <location>
        <begin position="47"/>
        <end position="57"/>
    </location>
</feature>
<accession>A0A6A6WV17</accession>
<feature type="transmembrane region" description="Helical" evidence="2">
    <location>
        <begin position="6"/>
        <end position="28"/>
    </location>
</feature>
<protein>
    <submittedName>
        <fullName evidence="3">Uncharacterized protein</fullName>
    </submittedName>
</protein>
<sequence length="78" mass="8557">MSKGDAIPGSMLLISFFFLFLRTPLILVGNISSHHTDSSTHYTSTTNTRARFSSLPTQEKARPKADVSDPQPISPCSF</sequence>
<gene>
    <name evidence="3" type="ORF">K505DRAFT_329479</name>
</gene>
<feature type="region of interest" description="Disordered" evidence="1">
    <location>
        <begin position="32"/>
        <end position="78"/>
    </location>
</feature>
<keyword evidence="4" id="KW-1185">Reference proteome</keyword>
<dbReference type="Proteomes" id="UP000799757">
    <property type="component" value="Unassembled WGS sequence"/>
</dbReference>